<dbReference type="GO" id="GO:0000981">
    <property type="term" value="F:DNA-binding transcription factor activity, RNA polymerase II-specific"/>
    <property type="evidence" value="ECO:0007669"/>
    <property type="project" value="TreeGrafter"/>
</dbReference>
<evidence type="ECO:0000256" key="5">
    <source>
        <dbReference type="ARBA" id="ARBA00023242"/>
    </source>
</evidence>
<gene>
    <name evidence="7" type="ORF">EHS24_003077</name>
</gene>
<dbReference type="PANTHER" id="PTHR31845:SF19">
    <property type="entry name" value="TRANSCRIPTION FACTOR DOMAIN-CONTAINING PROTEIN"/>
    <property type="match status" value="1"/>
</dbReference>
<evidence type="ECO:0000313" key="8">
    <source>
        <dbReference type="Proteomes" id="UP000279236"/>
    </source>
</evidence>
<feature type="compositionally biased region" description="Polar residues" evidence="6">
    <location>
        <begin position="103"/>
        <end position="123"/>
    </location>
</feature>
<dbReference type="InterPro" id="IPR051089">
    <property type="entry name" value="prtT"/>
</dbReference>
<comment type="caution">
    <text evidence="7">The sequence shown here is derived from an EMBL/GenBank/DDBJ whole genome shotgun (WGS) entry which is preliminary data.</text>
</comment>
<dbReference type="OrthoDB" id="2569636at2759"/>
<feature type="region of interest" description="Disordered" evidence="6">
    <location>
        <begin position="1"/>
        <end position="127"/>
    </location>
</feature>
<keyword evidence="8" id="KW-1185">Reference proteome</keyword>
<reference evidence="7 8" key="1">
    <citation type="submission" date="2018-11" db="EMBL/GenBank/DDBJ databases">
        <title>Genome sequence of Apiotrichum porosum DSM 27194.</title>
        <authorList>
            <person name="Aliyu H."/>
            <person name="Gorte O."/>
            <person name="Ochsenreither K."/>
        </authorList>
    </citation>
    <scope>NUCLEOTIDE SEQUENCE [LARGE SCALE GENOMIC DNA]</scope>
    <source>
        <strain evidence="7 8">DSM 27194</strain>
    </source>
</reference>
<keyword evidence="4" id="KW-0804">Transcription</keyword>
<dbReference type="CDD" id="cd12148">
    <property type="entry name" value="fungal_TF_MHR"/>
    <property type="match status" value="1"/>
</dbReference>
<proteinExistence type="predicted"/>
<organism evidence="7 8">
    <name type="scientific">Apiotrichum porosum</name>
    <dbReference type="NCBI Taxonomy" id="105984"/>
    <lineage>
        <taxon>Eukaryota</taxon>
        <taxon>Fungi</taxon>
        <taxon>Dikarya</taxon>
        <taxon>Basidiomycota</taxon>
        <taxon>Agaricomycotina</taxon>
        <taxon>Tremellomycetes</taxon>
        <taxon>Trichosporonales</taxon>
        <taxon>Trichosporonaceae</taxon>
        <taxon>Apiotrichum</taxon>
    </lineage>
</organism>
<keyword evidence="2" id="KW-0805">Transcription regulation</keyword>
<keyword evidence="3" id="KW-0238">DNA-binding</keyword>
<accession>A0A427XFN2</accession>
<dbReference type="Proteomes" id="UP000279236">
    <property type="component" value="Unassembled WGS sequence"/>
</dbReference>
<comment type="subcellular location">
    <subcellularLocation>
        <location evidence="1">Nucleus</location>
    </subcellularLocation>
</comment>
<evidence type="ECO:0000256" key="1">
    <source>
        <dbReference type="ARBA" id="ARBA00004123"/>
    </source>
</evidence>
<dbReference type="GO" id="GO:0000976">
    <property type="term" value="F:transcription cis-regulatory region binding"/>
    <property type="evidence" value="ECO:0007669"/>
    <property type="project" value="TreeGrafter"/>
</dbReference>
<keyword evidence="5" id="KW-0539">Nucleus</keyword>
<evidence type="ECO:0000256" key="6">
    <source>
        <dbReference type="SAM" id="MobiDB-lite"/>
    </source>
</evidence>
<name>A0A427XFN2_9TREE</name>
<dbReference type="GeneID" id="39587620"/>
<dbReference type="AlphaFoldDB" id="A0A427XFN2"/>
<feature type="compositionally biased region" description="Basic and acidic residues" evidence="6">
    <location>
        <begin position="1"/>
        <end position="11"/>
    </location>
</feature>
<feature type="compositionally biased region" description="Basic residues" evidence="6">
    <location>
        <begin position="22"/>
        <end position="41"/>
    </location>
</feature>
<evidence type="ECO:0000313" key="7">
    <source>
        <dbReference type="EMBL" id="RSH77524.1"/>
    </source>
</evidence>
<dbReference type="PANTHER" id="PTHR31845">
    <property type="entry name" value="FINGER DOMAIN PROTEIN, PUTATIVE-RELATED"/>
    <property type="match status" value="1"/>
</dbReference>
<sequence length="625" mass="70221">MSEHEEDHDHDQDDESVDGIVKRRRIARPRKAPPRGFKRTSPKAARSFSHATHDDSELLEGASTLSDPSPASGLKVRRPPAPESFWSSDQAPIGPGSGPGDLTDSSVRQRLENASFSPASTAPRSVEPIDPKALTLHSSASTYNQPLQQKHAPFFLSRSFNPSTNVPQTTLEGYLEPHIGQDDSRPASVEPEDGTPALWVAPTSVVDTPDVVGVGVVSEPEARWLFEQFEQHVSPSSHVFDHQYHTYERIRHSPVLFNAIIYAASRFFRPNVTEWCLDLAETGVSRAVRNGNIDLPLVQALLTLVYWKRPKDPTAYFKLGMATRCIAQLGVQWHIEDFDPTMSEEAERALVDVERTIYNVFGMDNSYSIMFRLPGTTTWPIPHSSELKVWAHKHSRLNVDGDLFKVFLTECWEMHQRVGERTLWVSAPRENDEDSFTICSVALDTLGTMHDRWLNDDRRLKGIFRSITAVMLKTMLIKQHILGIRHCLSSSSTVLDLLNEFGMVVLEIVASGEVVFFSDMSTTALSMPALLCYNSRQLLEQPGDIARATTVLRAISNALDSVASRITEDHPLRYVQRCYKRILNAFEKYRPDNPQPQDDVLAQLQLLLSQNWSYIPTPPIPPPVT</sequence>
<dbReference type="EMBL" id="RSCE01000015">
    <property type="protein sequence ID" value="RSH77524.1"/>
    <property type="molecule type" value="Genomic_DNA"/>
</dbReference>
<dbReference type="RefSeq" id="XP_028472671.1">
    <property type="nucleotide sequence ID" value="XM_028618783.1"/>
</dbReference>
<evidence type="ECO:0000256" key="2">
    <source>
        <dbReference type="ARBA" id="ARBA00023015"/>
    </source>
</evidence>
<evidence type="ECO:0008006" key="9">
    <source>
        <dbReference type="Google" id="ProtNLM"/>
    </source>
</evidence>
<dbReference type="GO" id="GO:0005634">
    <property type="term" value="C:nucleus"/>
    <property type="evidence" value="ECO:0007669"/>
    <property type="project" value="UniProtKB-SubCell"/>
</dbReference>
<dbReference type="STRING" id="105984.A0A427XFN2"/>
<evidence type="ECO:0000256" key="4">
    <source>
        <dbReference type="ARBA" id="ARBA00023163"/>
    </source>
</evidence>
<evidence type="ECO:0000256" key="3">
    <source>
        <dbReference type="ARBA" id="ARBA00023125"/>
    </source>
</evidence>
<protein>
    <recommendedName>
        <fullName evidence="9">Transcription factor domain-containing protein</fullName>
    </recommendedName>
</protein>